<dbReference type="GO" id="GO:0005886">
    <property type="term" value="C:plasma membrane"/>
    <property type="evidence" value="ECO:0007669"/>
    <property type="project" value="UniProtKB-SubCell"/>
</dbReference>
<feature type="transmembrane region" description="Helical" evidence="6">
    <location>
        <begin position="135"/>
        <end position="152"/>
    </location>
</feature>
<keyword evidence="8" id="KW-1185">Reference proteome</keyword>
<dbReference type="CDD" id="cd06581">
    <property type="entry name" value="TM_PBP1_LivM_like"/>
    <property type="match status" value="1"/>
</dbReference>
<feature type="transmembrane region" description="Helical" evidence="6">
    <location>
        <begin position="109"/>
        <end position="130"/>
    </location>
</feature>
<dbReference type="AlphaFoldDB" id="A0A1C2E379"/>
<dbReference type="GO" id="GO:0015658">
    <property type="term" value="F:branched-chain amino acid transmembrane transporter activity"/>
    <property type="evidence" value="ECO:0007669"/>
    <property type="project" value="InterPro"/>
</dbReference>
<feature type="transmembrane region" description="Helical" evidence="6">
    <location>
        <begin position="172"/>
        <end position="191"/>
    </location>
</feature>
<dbReference type="InterPro" id="IPR043428">
    <property type="entry name" value="LivM-like"/>
</dbReference>
<protein>
    <recommendedName>
        <fullName evidence="9">Branched-chain amino acid ABC transporter permease</fullName>
    </recommendedName>
</protein>
<feature type="transmembrane region" description="Helical" evidence="6">
    <location>
        <begin position="42"/>
        <end position="62"/>
    </location>
</feature>
<evidence type="ECO:0008006" key="9">
    <source>
        <dbReference type="Google" id="ProtNLM"/>
    </source>
</evidence>
<comment type="subcellular location">
    <subcellularLocation>
        <location evidence="1">Cell membrane</location>
        <topology evidence="1">Multi-pass membrane protein</topology>
    </subcellularLocation>
</comment>
<dbReference type="STRING" id="1566387.QV13_07365"/>
<keyword evidence="2" id="KW-1003">Cell membrane</keyword>
<feature type="transmembrane region" description="Helical" evidence="6">
    <location>
        <begin position="69"/>
        <end position="89"/>
    </location>
</feature>
<dbReference type="EMBL" id="MDEO01000028">
    <property type="protein sequence ID" value="OCX21467.1"/>
    <property type="molecule type" value="Genomic_DNA"/>
</dbReference>
<accession>A0A1C2E379</accession>
<evidence type="ECO:0000256" key="2">
    <source>
        <dbReference type="ARBA" id="ARBA00022475"/>
    </source>
</evidence>
<name>A0A1C2E379_9HYPH</name>
<evidence type="ECO:0000256" key="5">
    <source>
        <dbReference type="ARBA" id="ARBA00023136"/>
    </source>
</evidence>
<evidence type="ECO:0000256" key="4">
    <source>
        <dbReference type="ARBA" id="ARBA00022989"/>
    </source>
</evidence>
<dbReference type="RefSeq" id="WP_065997190.1">
    <property type="nucleotide sequence ID" value="NZ_MDEO01000028.1"/>
</dbReference>
<keyword evidence="5 6" id="KW-0472">Membrane</keyword>
<organism evidence="7 8">
    <name type="scientific">Mesorhizobium hungaricum</name>
    <dbReference type="NCBI Taxonomy" id="1566387"/>
    <lineage>
        <taxon>Bacteria</taxon>
        <taxon>Pseudomonadati</taxon>
        <taxon>Pseudomonadota</taxon>
        <taxon>Alphaproteobacteria</taxon>
        <taxon>Hyphomicrobiales</taxon>
        <taxon>Phyllobacteriaceae</taxon>
        <taxon>Mesorhizobium</taxon>
    </lineage>
</organism>
<reference evidence="7 8" key="1">
    <citation type="submission" date="2016-08" db="EMBL/GenBank/DDBJ databases">
        <title>Whole genome sequence of Mesorhizobium sp. strain UASWS1009 isolated from industrial sewage.</title>
        <authorList>
            <person name="Crovadore J."/>
            <person name="Calmin G."/>
            <person name="Chablais R."/>
            <person name="Cochard B."/>
            <person name="Lefort F."/>
        </authorList>
    </citation>
    <scope>NUCLEOTIDE SEQUENCE [LARGE SCALE GENOMIC DNA]</scope>
    <source>
        <strain evidence="7 8">UASWS1009</strain>
    </source>
</reference>
<dbReference type="PANTHER" id="PTHR30482">
    <property type="entry name" value="HIGH-AFFINITY BRANCHED-CHAIN AMINO ACID TRANSPORT SYSTEM PERMEASE"/>
    <property type="match status" value="1"/>
</dbReference>
<keyword evidence="4 6" id="KW-1133">Transmembrane helix</keyword>
<evidence type="ECO:0000256" key="6">
    <source>
        <dbReference type="SAM" id="Phobius"/>
    </source>
</evidence>
<keyword evidence="3 6" id="KW-0812">Transmembrane</keyword>
<proteinExistence type="predicted"/>
<dbReference type="Proteomes" id="UP000094412">
    <property type="component" value="Unassembled WGS sequence"/>
</dbReference>
<feature type="transmembrane region" description="Helical" evidence="6">
    <location>
        <begin position="222"/>
        <end position="239"/>
    </location>
</feature>
<sequence length="342" mass="35941">MTRLSDLLRPIWPALVPTLLLVASGMVSIVSSGSTAEIISEMMIRVVMVVGLYIFVGNSGILSYAHIGFAAIGAYAAAWFTCCTLPMVKPLYLPGLPDFLLNATYPLEIGLLSAAIASGIVALIIGLIFVRLAGIAASIASFAFLAIVYAVYSNWDSVTAGTSSISNIPVDVGPGLATMAAICAVWIAFAFQSSRYGFMLRASRDEPVAARSSGVQIRHMRLIAWVLSAVVAGIGGALYGSFMGILTIDSFYLTLTFLTIAMLTVGGIQSLGGAVVGVLCVTVFTEILRVMESGTAVVQVPKGLQQVGLGVILVLILIFRPRGLMDGREFTLPQAPGKQPIS</sequence>
<evidence type="ECO:0000256" key="1">
    <source>
        <dbReference type="ARBA" id="ARBA00004651"/>
    </source>
</evidence>
<gene>
    <name evidence="7" type="ORF">QV13_07365</name>
</gene>
<dbReference type="OrthoDB" id="9804361at2"/>
<dbReference type="InterPro" id="IPR001851">
    <property type="entry name" value="ABC_transp_permease"/>
</dbReference>
<evidence type="ECO:0000313" key="8">
    <source>
        <dbReference type="Proteomes" id="UP000094412"/>
    </source>
</evidence>
<evidence type="ECO:0000313" key="7">
    <source>
        <dbReference type="EMBL" id="OCX21467.1"/>
    </source>
</evidence>
<comment type="caution">
    <text evidence="7">The sequence shown here is derived from an EMBL/GenBank/DDBJ whole genome shotgun (WGS) entry which is preliminary data.</text>
</comment>
<dbReference type="PANTHER" id="PTHR30482:SF10">
    <property type="entry name" value="HIGH-AFFINITY BRANCHED-CHAIN AMINO ACID TRANSPORT PROTEIN BRAE"/>
    <property type="match status" value="1"/>
</dbReference>
<evidence type="ECO:0000256" key="3">
    <source>
        <dbReference type="ARBA" id="ARBA00022692"/>
    </source>
</evidence>
<dbReference type="Pfam" id="PF02653">
    <property type="entry name" value="BPD_transp_2"/>
    <property type="match status" value="1"/>
</dbReference>